<dbReference type="Gene3D" id="3.30.70.100">
    <property type="match status" value="1"/>
</dbReference>
<dbReference type="SUPFAM" id="SSF54909">
    <property type="entry name" value="Dimeric alpha+beta barrel"/>
    <property type="match status" value="1"/>
</dbReference>
<evidence type="ECO:0000313" key="3">
    <source>
        <dbReference type="Proteomes" id="UP000279259"/>
    </source>
</evidence>
<proteinExistence type="predicted"/>
<name>A0A427Y2I9_9TREE</name>
<dbReference type="InterPro" id="IPR007138">
    <property type="entry name" value="ABM_dom"/>
</dbReference>
<dbReference type="OrthoDB" id="2581585at2759"/>
<evidence type="ECO:0000259" key="1">
    <source>
        <dbReference type="PROSITE" id="PS51725"/>
    </source>
</evidence>
<keyword evidence="3" id="KW-1185">Reference proteome</keyword>
<dbReference type="PANTHER" id="PTHR40624:SF1">
    <property type="entry name" value="BIOSYNTHESIS MONOOXYGENASE, PUTATIVE (AFU_ORTHOLOGUE AFUA_1G12025)-RELATED"/>
    <property type="match status" value="1"/>
</dbReference>
<dbReference type="AlphaFoldDB" id="A0A427Y2I9"/>
<accession>A0A427Y2I9</accession>
<comment type="caution">
    <text evidence="2">The sequence shown here is derived from an EMBL/GenBank/DDBJ whole genome shotgun (WGS) entry which is preliminary data.</text>
</comment>
<dbReference type="InterPro" id="IPR011008">
    <property type="entry name" value="Dimeric_a/b-barrel"/>
</dbReference>
<organism evidence="2 3">
    <name type="scientific">Saitozyma podzolica</name>
    <dbReference type="NCBI Taxonomy" id="1890683"/>
    <lineage>
        <taxon>Eukaryota</taxon>
        <taxon>Fungi</taxon>
        <taxon>Dikarya</taxon>
        <taxon>Basidiomycota</taxon>
        <taxon>Agaricomycotina</taxon>
        <taxon>Tremellomycetes</taxon>
        <taxon>Tremellales</taxon>
        <taxon>Trimorphomycetaceae</taxon>
        <taxon>Saitozyma</taxon>
    </lineage>
</organism>
<dbReference type="STRING" id="1890683.A0A427Y2I9"/>
<dbReference type="PANTHER" id="PTHR40624">
    <property type="entry name" value="BIOSYNTHESIS MONOOXYGENASE, PUTATIVE (AFU_ORTHOLOGUE AFUA_1G12025)-RELATED"/>
    <property type="match status" value="1"/>
</dbReference>
<dbReference type="Pfam" id="PF03992">
    <property type="entry name" value="ABM"/>
    <property type="match status" value="1"/>
</dbReference>
<protein>
    <recommendedName>
        <fullName evidence="1">ABM domain-containing protein</fullName>
    </recommendedName>
</protein>
<evidence type="ECO:0000313" key="2">
    <source>
        <dbReference type="EMBL" id="RSH85312.1"/>
    </source>
</evidence>
<sequence>MGFVQHVTIRAKPGKASEILKILANIRAEVDQKEPGTKQYHPAQNPEDENDIFIWEEYDSEEALQCESSHPPTTQP</sequence>
<dbReference type="PROSITE" id="PS51725">
    <property type="entry name" value="ABM"/>
    <property type="match status" value="1"/>
</dbReference>
<reference evidence="2 3" key="1">
    <citation type="submission" date="2018-11" db="EMBL/GenBank/DDBJ databases">
        <title>Genome sequence of Saitozyma podzolica DSM 27192.</title>
        <authorList>
            <person name="Aliyu H."/>
            <person name="Gorte O."/>
            <person name="Ochsenreither K."/>
        </authorList>
    </citation>
    <scope>NUCLEOTIDE SEQUENCE [LARGE SCALE GENOMIC DNA]</scope>
    <source>
        <strain evidence="2 3">DSM 27192</strain>
    </source>
</reference>
<feature type="domain" description="ABM" evidence="1">
    <location>
        <begin position="3"/>
        <end position="76"/>
    </location>
</feature>
<dbReference type="Proteomes" id="UP000279259">
    <property type="component" value="Unassembled WGS sequence"/>
</dbReference>
<gene>
    <name evidence="2" type="ORF">EHS25_005119</name>
</gene>
<dbReference type="EMBL" id="RSCD01000021">
    <property type="protein sequence ID" value="RSH85312.1"/>
    <property type="molecule type" value="Genomic_DNA"/>
</dbReference>